<evidence type="ECO:0000259" key="1">
    <source>
        <dbReference type="PROSITE" id="PS51201"/>
    </source>
</evidence>
<accession>A0A0J9TKN5</accession>
<dbReference type="Gene3D" id="3.40.50.720">
    <property type="entry name" value="NAD(P)-binding Rossmann-like Domain"/>
    <property type="match status" value="1"/>
</dbReference>
<dbReference type="PROSITE" id="PS51201">
    <property type="entry name" value="RCK_N"/>
    <property type="match status" value="1"/>
</dbReference>
<dbReference type="EMBL" id="KQ235637">
    <property type="protein sequence ID" value="KMZ96300.1"/>
    <property type="molecule type" value="Genomic_DNA"/>
</dbReference>
<organism evidence="2 3">
    <name type="scientific">Plasmodium vivax North Korean</name>
    <dbReference type="NCBI Taxonomy" id="1035514"/>
    <lineage>
        <taxon>Eukaryota</taxon>
        <taxon>Sar</taxon>
        <taxon>Alveolata</taxon>
        <taxon>Apicomplexa</taxon>
        <taxon>Aconoidasida</taxon>
        <taxon>Haemosporida</taxon>
        <taxon>Plasmodiidae</taxon>
        <taxon>Plasmodium</taxon>
        <taxon>Plasmodium (Plasmodium)</taxon>
    </lineage>
</organism>
<dbReference type="GO" id="GO:0006813">
    <property type="term" value="P:potassium ion transport"/>
    <property type="evidence" value="ECO:0007669"/>
    <property type="project" value="InterPro"/>
</dbReference>
<evidence type="ECO:0000313" key="2">
    <source>
        <dbReference type="EMBL" id="KMZ96300.1"/>
    </source>
</evidence>
<gene>
    <name evidence="2" type="ORF">PVNG_02438</name>
</gene>
<dbReference type="PANTHER" id="PTHR43833:SF7">
    <property type="entry name" value="KTR SYSTEM POTASSIUM UPTAKE PROTEIN C"/>
    <property type="match status" value="1"/>
</dbReference>
<evidence type="ECO:0000313" key="3">
    <source>
        <dbReference type="Proteomes" id="UP000053239"/>
    </source>
</evidence>
<name>A0A0J9TKN5_PLAVI</name>
<dbReference type="InterPro" id="IPR003148">
    <property type="entry name" value="RCK_N"/>
</dbReference>
<proteinExistence type="predicted"/>
<reference evidence="2 3" key="1">
    <citation type="submission" date="2011-09" db="EMBL/GenBank/DDBJ databases">
        <title>The Genome Sequence of Plasmodium vivax North Korean.</title>
        <authorList>
            <consortium name="The Broad Institute Genome Sequencing Platform"/>
            <consortium name="The Broad Institute Genome Sequencing Center for Infectious Disease"/>
            <person name="Neafsey D."/>
            <person name="Carlton J."/>
            <person name="Barnwell J."/>
            <person name="Collins W."/>
            <person name="Escalante A."/>
            <person name="Mullikin J."/>
            <person name="Saul A."/>
            <person name="Guigo R."/>
            <person name="Camara F."/>
            <person name="Young S.K."/>
            <person name="Zeng Q."/>
            <person name="Gargeya S."/>
            <person name="Fitzgerald M."/>
            <person name="Haas B."/>
            <person name="Abouelleil A."/>
            <person name="Alvarado L."/>
            <person name="Arachchi H.M."/>
            <person name="Berlin A."/>
            <person name="Brown A."/>
            <person name="Chapman S.B."/>
            <person name="Chen Z."/>
            <person name="Dunbar C."/>
            <person name="Freedman E."/>
            <person name="Gearin G."/>
            <person name="Gellesch M."/>
            <person name="Goldberg J."/>
            <person name="Griggs A."/>
            <person name="Gujja S."/>
            <person name="Heiman D."/>
            <person name="Howarth C."/>
            <person name="Larson L."/>
            <person name="Lui A."/>
            <person name="MacDonald P.J.P."/>
            <person name="Montmayeur A."/>
            <person name="Murphy C."/>
            <person name="Neiman D."/>
            <person name="Pearson M."/>
            <person name="Priest M."/>
            <person name="Roberts A."/>
            <person name="Saif S."/>
            <person name="Shea T."/>
            <person name="Shenoy N."/>
            <person name="Sisk P."/>
            <person name="Stolte C."/>
            <person name="Sykes S."/>
            <person name="Wortman J."/>
            <person name="Nusbaum C."/>
            <person name="Birren B."/>
        </authorList>
    </citation>
    <scope>NUCLEOTIDE SEQUENCE [LARGE SCALE GENOMIC DNA]</scope>
    <source>
        <strain evidence="2 3">North Korean</strain>
    </source>
</reference>
<sequence>MVAFPLLGKKKYSYKRDYCLIGFSEFNSEIARILLREKQGITILDSNEEVINAIGSNFSNAIKCNAMELKDLEDAGIQDFDYVIVGIGDVEESISICSNLKELGVKRIFAKAKNELHMRILRLIGVSNSIISEIYGLENLAYQTMFDIEVERLAFSKDDFEDQNEFETQEEQDRNELFGIRLPVYNPRL</sequence>
<dbReference type="InterPro" id="IPR036291">
    <property type="entry name" value="NAD(P)-bd_dom_sf"/>
</dbReference>
<dbReference type="SUPFAM" id="SSF51735">
    <property type="entry name" value="NAD(P)-binding Rossmann-fold domains"/>
    <property type="match status" value="1"/>
</dbReference>
<dbReference type="AlphaFoldDB" id="A0A0J9TKN5"/>
<protein>
    <recommendedName>
        <fullName evidence="1">RCK N-terminal domain-containing protein</fullName>
    </recommendedName>
</protein>
<dbReference type="PANTHER" id="PTHR43833">
    <property type="entry name" value="POTASSIUM CHANNEL PROTEIN 2-RELATED-RELATED"/>
    <property type="match status" value="1"/>
</dbReference>
<dbReference type="Proteomes" id="UP000053239">
    <property type="component" value="Unassembled WGS sequence"/>
</dbReference>
<dbReference type="InterPro" id="IPR050721">
    <property type="entry name" value="Trk_Ktr_HKT_K-transport"/>
</dbReference>
<feature type="domain" description="RCK N-terminal" evidence="1">
    <location>
        <begin position="15"/>
        <end position="132"/>
    </location>
</feature>
<dbReference type="Pfam" id="PF02254">
    <property type="entry name" value="TrkA_N"/>
    <property type="match status" value="1"/>
</dbReference>